<sequence>MVSDTRILGMGLDGFSFEAASAMEAQPDGLMSQLQEGRDLPHQRVEAQIILASKAVDQVRRAHEQPLASVVPDWAAREVFDDMLHKDTDVAWAKSVLFNAPVGWMTAAHELFDRRSLADVVWDEESEHIDESYDLLQCLAHGDYTVTVKSCTDDLLTEESGTILSNLGMNSVTEVFNIMPSEDKATTQPKQMAFLALQEHAKETVDEILPHEMTVWDEEVLSDVNILGSLLQKLAMGTEDLTEEKVKLSVKIADAGLFEEISDKGSVWDDEMPFSLDAQDGLLQQLALGRECMDDQNTKPNVEISACVVVTQSGGSSPDWGMEISDQVFIKTPNSVTEEQTLVGFEQLYQKPPVDAARQGVNITSNSQFNKWFASCGEFMEPMDRHTVRPQVAKVELTITGKDVGCAQLVLCDIMSWEQLSWQRDAGSHGHLRVLNSCLVLNQLPSWQQGGFSPGNFEQLGMDEMLWDPGILMRSSE</sequence>
<name>A0A3L6SNE5_PANMI</name>
<keyword evidence="2" id="KW-1185">Reference proteome</keyword>
<dbReference type="AlphaFoldDB" id="A0A3L6SNE5"/>
<dbReference type="Proteomes" id="UP000275267">
    <property type="component" value="Unassembled WGS sequence"/>
</dbReference>
<dbReference type="OrthoDB" id="10689860at2759"/>
<accession>A0A3L6SNE5</accession>
<proteinExistence type="predicted"/>
<reference evidence="2" key="1">
    <citation type="journal article" date="2019" name="Nat. Commun.">
        <title>The genome of broomcorn millet.</title>
        <authorList>
            <person name="Zou C."/>
            <person name="Miki D."/>
            <person name="Li D."/>
            <person name="Tang Q."/>
            <person name="Xiao L."/>
            <person name="Rajput S."/>
            <person name="Deng P."/>
            <person name="Jia W."/>
            <person name="Huang R."/>
            <person name="Zhang M."/>
            <person name="Sun Y."/>
            <person name="Hu J."/>
            <person name="Fu X."/>
            <person name="Schnable P.S."/>
            <person name="Li F."/>
            <person name="Zhang H."/>
            <person name="Feng B."/>
            <person name="Zhu X."/>
            <person name="Liu R."/>
            <person name="Schnable J.C."/>
            <person name="Zhu J.-K."/>
            <person name="Zhang H."/>
        </authorList>
    </citation>
    <scope>NUCLEOTIDE SEQUENCE [LARGE SCALE GENOMIC DNA]</scope>
</reference>
<comment type="caution">
    <text evidence="1">The sequence shown here is derived from an EMBL/GenBank/DDBJ whole genome shotgun (WGS) entry which is preliminary data.</text>
</comment>
<dbReference type="EMBL" id="PQIB02000004">
    <property type="protein sequence ID" value="RLN24159.1"/>
    <property type="molecule type" value="Genomic_DNA"/>
</dbReference>
<evidence type="ECO:0000313" key="1">
    <source>
        <dbReference type="EMBL" id="RLN24159.1"/>
    </source>
</evidence>
<gene>
    <name evidence="1" type="ORF">C2845_PM07G11880</name>
</gene>
<evidence type="ECO:0000313" key="2">
    <source>
        <dbReference type="Proteomes" id="UP000275267"/>
    </source>
</evidence>
<organism evidence="1 2">
    <name type="scientific">Panicum miliaceum</name>
    <name type="common">Proso millet</name>
    <name type="synonym">Broomcorn millet</name>
    <dbReference type="NCBI Taxonomy" id="4540"/>
    <lineage>
        <taxon>Eukaryota</taxon>
        <taxon>Viridiplantae</taxon>
        <taxon>Streptophyta</taxon>
        <taxon>Embryophyta</taxon>
        <taxon>Tracheophyta</taxon>
        <taxon>Spermatophyta</taxon>
        <taxon>Magnoliopsida</taxon>
        <taxon>Liliopsida</taxon>
        <taxon>Poales</taxon>
        <taxon>Poaceae</taxon>
        <taxon>PACMAD clade</taxon>
        <taxon>Panicoideae</taxon>
        <taxon>Panicodae</taxon>
        <taxon>Paniceae</taxon>
        <taxon>Panicinae</taxon>
        <taxon>Panicum</taxon>
        <taxon>Panicum sect. Panicum</taxon>
    </lineage>
</organism>
<protein>
    <submittedName>
        <fullName evidence="1">Uncharacterized protein</fullName>
    </submittedName>
</protein>